<protein>
    <submittedName>
        <fullName evidence="4">Threonine synthase-like protein</fullName>
    </submittedName>
</protein>
<dbReference type="EMBL" id="ABOX02000003">
    <property type="protein sequence ID" value="EEF62700.1"/>
    <property type="molecule type" value="Genomic_DNA"/>
</dbReference>
<dbReference type="Proteomes" id="UP000003688">
    <property type="component" value="Unassembled WGS sequence"/>
</dbReference>
<proteinExistence type="predicted"/>
<name>B9XB15_PEDPL</name>
<dbReference type="STRING" id="320771.Cflav_PD5335"/>
<dbReference type="SUPFAM" id="SSF53686">
    <property type="entry name" value="Tryptophan synthase beta subunit-like PLP-dependent enzymes"/>
    <property type="match status" value="1"/>
</dbReference>
<reference evidence="4 5" key="1">
    <citation type="journal article" date="2011" name="J. Bacteriol.">
        <title>Genome sequence of 'Pedosphaera parvula' Ellin514, an aerobic Verrucomicrobial isolate from pasture soil.</title>
        <authorList>
            <person name="Kant R."/>
            <person name="van Passel M.W."/>
            <person name="Sangwan P."/>
            <person name="Palva A."/>
            <person name="Lucas S."/>
            <person name="Copeland A."/>
            <person name="Lapidus A."/>
            <person name="Glavina Del Rio T."/>
            <person name="Dalin E."/>
            <person name="Tice H."/>
            <person name="Bruce D."/>
            <person name="Goodwin L."/>
            <person name="Pitluck S."/>
            <person name="Chertkov O."/>
            <person name="Larimer F.W."/>
            <person name="Land M.L."/>
            <person name="Hauser L."/>
            <person name="Brettin T.S."/>
            <person name="Detter J.C."/>
            <person name="Han S."/>
            <person name="de Vos W.M."/>
            <person name="Janssen P.H."/>
            <person name="Smidt H."/>
        </authorList>
    </citation>
    <scope>NUCLEOTIDE SEQUENCE [LARGE SCALE GENOMIC DNA]</scope>
    <source>
        <strain evidence="4 5">Ellin514</strain>
    </source>
</reference>
<feature type="domain" description="Tryptophan synthase beta chain-like PALP" evidence="3">
    <location>
        <begin position="34"/>
        <end position="89"/>
    </location>
</feature>
<dbReference type="InterPro" id="IPR001926">
    <property type="entry name" value="TrpB-like_PALP"/>
</dbReference>
<dbReference type="Gene3D" id="3.40.50.1100">
    <property type="match status" value="2"/>
</dbReference>
<dbReference type="GO" id="GO:0006520">
    <property type="term" value="P:amino acid metabolic process"/>
    <property type="evidence" value="ECO:0007669"/>
    <property type="project" value="InterPro"/>
</dbReference>
<gene>
    <name evidence="4" type="ORF">Cflav_PD5335</name>
</gene>
<organism evidence="4 5">
    <name type="scientific">Pedosphaera parvula (strain Ellin514)</name>
    <dbReference type="NCBI Taxonomy" id="320771"/>
    <lineage>
        <taxon>Bacteria</taxon>
        <taxon>Pseudomonadati</taxon>
        <taxon>Verrucomicrobiota</taxon>
        <taxon>Pedosphaerae</taxon>
        <taxon>Pedosphaerales</taxon>
        <taxon>Pedosphaeraceae</taxon>
        <taxon>Pedosphaera</taxon>
    </lineage>
</organism>
<keyword evidence="2" id="KW-0663">Pyridoxal phosphate</keyword>
<evidence type="ECO:0000313" key="5">
    <source>
        <dbReference type="Proteomes" id="UP000003688"/>
    </source>
</evidence>
<accession>B9XB15</accession>
<comment type="cofactor">
    <cofactor evidence="1">
        <name>pyridoxal 5'-phosphate</name>
        <dbReference type="ChEBI" id="CHEBI:597326"/>
    </cofactor>
</comment>
<keyword evidence="5" id="KW-1185">Reference proteome</keyword>
<evidence type="ECO:0000313" key="4">
    <source>
        <dbReference type="EMBL" id="EEF62700.1"/>
    </source>
</evidence>
<dbReference type="InterPro" id="IPR000634">
    <property type="entry name" value="Ser/Thr_deHydtase_PyrdxlP-BS"/>
</dbReference>
<dbReference type="GO" id="GO:0030170">
    <property type="term" value="F:pyridoxal phosphate binding"/>
    <property type="evidence" value="ECO:0007669"/>
    <property type="project" value="InterPro"/>
</dbReference>
<dbReference type="AlphaFoldDB" id="B9XB15"/>
<evidence type="ECO:0000256" key="2">
    <source>
        <dbReference type="ARBA" id="ARBA00022898"/>
    </source>
</evidence>
<sequence length="111" mass="12021">MNSQAALKSGPMAWHGVIHRYAKHLPVSATTPIISLNEGNTPLIRVDNFVKAIGGEFELYLKYEGLNPTCSFKDRGMTMAVSKAAERKGASGDLREHGKYFRPGGGLCGAR</sequence>
<evidence type="ECO:0000256" key="1">
    <source>
        <dbReference type="ARBA" id="ARBA00001933"/>
    </source>
</evidence>
<evidence type="ECO:0000259" key="3">
    <source>
        <dbReference type="Pfam" id="PF00291"/>
    </source>
</evidence>
<dbReference type="Pfam" id="PF00291">
    <property type="entry name" value="PALP"/>
    <property type="match status" value="1"/>
</dbReference>
<dbReference type="InterPro" id="IPR036052">
    <property type="entry name" value="TrpB-like_PALP_sf"/>
</dbReference>
<dbReference type="GO" id="GO:0003824">
    <property type="term" value="F:catalytic activity"/>
    <property type="evidence" value="ECO:0007669"/>
    <property type="project" value="UniProtKB-ARBA"/>
</dbReference>
<dbReference type="PROSITE" id="PS00165">
    <property type="entry name" value="DEHYDRATASE_SER_THR"/>
    <property type="match status" value="1"/>
</dbReference>
<comment type="caution">
    <text evidence="4">The sequence shown here is derived from an EMBL/GenBank/DDBJ whole genome shotgun (WGS) entry which is preliminary data.</text>
</comment>